<organism evidence="2">
    <name type="scientific">marine metagenome</name>
    <dbReference type="NCBI Taxonomy" id="408172"/>
    <lineage>
        <taxon>unclassified sequences</taxon>
        <taxon>metagenomes</taxon>
        <taxon>ecological metagenomes</taxon>
    </lineage>
</organism>
<accession>A0A382HYV1</accession>
<dbReference type="AlphaFoldDB" id="A0A382HYV1"/>
<dbReference type="Pfam" id="PF16778">
    <property type="entry name" value="Phage_tail_APC"/>
    <property type="match status" value="1"/>
</dbReference>
<dbReference type="EMBL" id="UINC01064122">
    <property type="protein sequence ID" value="SVB92468.1"/>
    <property type="molecule type" value="Genomic_DNA"/>
</dbReference>
<feature type="domain" description="Phage tail assembly chaperone-like" evidence="1">
    <location>
        <begin position="15"/>
        <end position="65"/>
    </location>
</feature>
<reference evidence="2" key="1">
    <citation type="submission" date="2018-05" db="EMBL/GenBank/DDBJ databases">
        <authorList>
            <person name="Lanie J.A."/>
            <person name="Ng W.-L."/>
            <person name="Kazmierczak K.M."/>
            <person name="Andrzejewski T.M."/>
            <person name="Davidsen T.M."/>
            <person name="Wayne K.J."/>
            <person name="Tettelin H."/>
            <person name="Glass J.I."/>
            <person name="Rusch D."/>
            <person name="Podicherti R."/>
            <person name="Tsui H.-C.T."/>
            <person name="Winkler M.E."/>
        </authorList>
    </citation>
    <scope>NUCLEOTIDE SEQUENCE</scope>
</reference>
<dbReference type="Gene3D" id="6.10.140.1310">
    <property type="match status" value="1"/>
</dbReference>
<evidence type="ECO:0000313" key="2">
    <source>
        <dbReference type="EMBL" id="SVB92468.1"/>
    </source>
</evidence>
<sequence length="65" mass="7570">MAGYYSGSDPGGNKSERNRFLAESDQYVLEDHPTTKKAEWVIYRTALRDMDFSDLENLNWPEKPE</sequence>
<dbReference type="InterPro" id="IPR031893">
    <property type="entry name" value="Phage_tail_APC"/>
</dbReference>
<protein>
    <recommendedName>
        <fullName evidence="1">Phage tail assembly chaperone-like domain-containing protein</fullName>
    </recommendedName>
</protein>
<proteinExistence type="predicted"/>
<gene>
    <name evidence="2" type="ORF">METZ01_LOCUS245322</name>
</gene>
<name>A0A382HYV1_9ZZZZ</name>
<evidence type="ECO:0000259" key="1">
    <source>
        <dbReference type="Pfam" id="PF16778"/>
    </source>
</evidence>